<name>A0A2P2M635_RHIMU</name>
<sequence>MHSLEMKQSRPITFLFLFKSTNHFQMLKGKGFLYQ</sequence>
<evidence type="ECO:0000313" key="1">
    <source>
        <dbReference type="EMBL" id="MBX25678.1"/>
    </source>
</evidence>
<organism evidence="1">
    <name type="scientific">Rhizophora mucronata</name>
    <name type="common">Asiatic mangrove</name>
    <dbReference type="NCBI Taxonomy" id="61149"/>
    <lineage>
        <taxon>Eukaryota</taxon>
        <taxon>Viridiplantae</taxon>
        <taxon>Streptophyta</taxon>
        <taxon>Embryophyta</taxon>
        <taxon>Tracheophyta</taxon>
        <taxon>Spermatophyta</taxon>
        <taxon>Magnoliopsida</taxon>
        <taxon>eudicotyledons</taxon>
        <taxon>Gunneridae</taxon>
        <taxon>Pentapetalae</taxon>
        <taxon>rosids</taxon>
        <taxon>fabids</taxon>
        <taxon>Malpighiales</taxon>
        <taxon>Rhizophoraceae</taxon>
        <taxon>Rhizophora</taxon>
    </lineage>
</organism>
<reference evidence="1" key="1">
    <citation type="submission" date="2018-02" db="EMBL/GenBank/DDBJ databases">
        <title>Rhizophora mucronata_Transcriptome.</title>
        <authorList>
            <person name="Meera S.P."/>
            <person name="Sreeshan A."/>
            <person name="Augustine A."/>
        </authorList>
    </citation>
    <scope>NUCLEOTIDE SEQUENCE</scope>
    <source>
        <tissue evidence="1">Leaf</tissue>
    </source>
</reference>
<accession>A0A2P2M635</accession>
<dbReference type="EMBL" id="GGEC01045194">
    <property type="protein sequence ID" value="MBX25678.1"/>
    <property type="molecule type" value="Transcribed_RNA"/>
</dbReference>
<protein>
    <submittedName>
        <fullName evidence="1">Uncharacterized protein</fullName>
    </submittedName>
</protein>
<proteinExistence type="predicted"/>
<dbReference type="AlphaFoldDB" id="A0A2P2M635"/>